<sequence length="349" mass="40442">MDITNIENSLLQGESADVLKQFPENIIDCTITSPPYDNLRNYKDCEWNFEKFKEIADELYRVTKKGGVVVWVVGDAVIKGSESGSSFKQALYFIELGFRLHDTMIFEKNTSSFPASRKGNRYTQIFEYMFVFSKDTKPNTATLICDKANKWAGHTNWGKNTHRNKAGDLIETKDIKPVPDFSPRNNIWTYQVNNKFNTNDKEAHKHPAIFPEKLVKDHILSWTKEGDLVLDPFAGSGTTLKVSDSLKRKFVGIERNGDYNKEIALPRLKKYIPTIELKIIEKVPEVIEEVIQEIIQNVVEEQEEEEYTEELLKKKKCPELKQICKSKKIKCYSRKRKNELIKLILNHKN</sequence>
<reference evidence="11" key="1">
    <citation type="submission" date="2018-05" db="EMBL/GenBank/DDBJ databases">
        <authorList>
            <person name="Lanie J.A."/>
            <person name="Ng W.-L."/>
            <person name="Kazmierczak K.M."/>
            <person name="Andrzejewski T.M."/>
            <person name="Davidsen T.M."/>
            <person name="Wayne K.J."/>
            <person name="Tettelin H."/>
            <person name="Glass J.I."/>
            <person name="Rusch D."/>
            <person name="Podicherti R."/>
            <person name="Tsui H.-C.T."/>
            <person name="Winkler M.E."/>
        </authorList>
    </citation>
    <scope>NUCLEOTIDE SEQUENCE</scope>
</reference>
<evidence type="ECO:0000256" key="3">
    <source>
        <dbReference type="ARBA" id="ARBA00022603"/>
    </source>
</evidence>
<proteinExistence type="inferred from homology"/>
<evidence type="ECO:0000313" key="11">
    <source>
        <dbReference type="EMBL" id="SVB37633.1"/>
    </source>
</evidence>
<evidence type="ECO:0000256" key="7">
    <source>
        <dbReference type="ARBA" id="ARBA00023125"/>
    </source>
</evidence>
<dbReference type="InterPro" id="IPR029063">
    <property type="entry name" value="SAM-dependent_MTases_sf"/>
</dbReference>
<dbReference type="AlphaFoldDB" id="A0A382DJ35"/>
<organism evidence="11">
    <name type="scientific">marine metagenome</name>
    <dbReference type="NCBI Taxonomy" id="408172"/>
    <lineage>
        <taxon>unclassified sequences</taxon>
        <taxon>metagenomes</taxon>
        <taxon>ecological metagenomes</taxon>
    </lineage>
</organism>
<dbReference type="Pfam" id="PF01555">
    <property type="entry name" value="N6_N4_Mtase"/>
    <property type="match status" value="1"/>
</dbReference>
<evidence type="ECO:0000256" key="6">
    <source>
        <dbReference type="ARBA" id="ARBA00022747"/>
    </source>
</evidence>
<keyword evidence="6" id="KW-0680">Restriction system</keyword>
<dbReference type="InterPro" id="IPR017985">
    <property type="entry name" value="MeTrfase_CN4_CS"/>
</dbReference>
<comment type="catalytic activity">
    <reaction evidence="8">
        <text>a 2'-deoxycytidine in DNA + S-adenosyl-L-methionine = an N(4)-methyl-2'-deoxycytidine in DNA + S-adenosyl-L-homocysteine + H(+)</text>
        <dbReference type="Rhea" id="RHEA:16857"/>
        <dbReference type="Rhea" id="RHEA-COMP:11369"/>
        <dbReference type="Rhea" id="RHEA-COMP:13674"/>
        <dbReference type="ChEBI" id="CHEBI:15378"/>
        <dbReference type="ChEBI" id="CHEBI:57856"/>
        <dbReference type="ChEBI" id="CHEBI:59789"/>
        <dbReference type="ChEBI" id="CHEBI:85452"/>
        <dbReference type="ChEBI" id="CHEBI:137933"/>
        <dbReference type="EC" id="2.1.1.113"/>
    </reaction>
</comment>
<dbReference type="GO" id="GO:0003677">
    <property type="term" value="F:DNA binding"/>
    <property type="evidence" value="ECO:0007669"/>
    <property type="project" value="UniProtKB-KW"/>
</dbReference>
<dbReference type="GO" id="GO:0032259">
    <property type="term" value="P:methylation"/>
    <property type="evidence" value="ECO:0007669"/>
    <property type="project" value="UniProtKB-KW"/>
</dbReference>
<feature type="domain" description="Rho termination factor-like N-terminal" evidence="10">
    <location>
        <begin position="312"/>
        <end position="345"/>
    </location>
</feature>
<evidence type="ECO:0000256" key="1">
    <source>
        <dbReference type="ARBA" id="ARBA00010203"/>
    </source>
</evidence>
<evidence type="ECO:0000256" key="4">
    <source>
        <dbReference type="ARBA" id="ARBA00022679"/>
    </source>
</evidence>
<dbReference type="EC" id="2.1.1.113" evidence="2"/>
<evidence type="ECO:0000256" key="2">
    <source>
        <dbReference type="ARBA" id="ARBA00012185"/>
    </source>
</evidence>
<feature type="domain" description="DNA methylase N-4/N-6" evidence="9">
    <location>
        <begin position="27"/>
        <end position="262"/>
    </location>
</feature>
<keyword evidence="3" id="KW-0489">Methyltransferase</keyword>
<dbReference type="GO" id="GO:0009307">
    <property type="term" value="P:DNA restriction-modification system"/>
    <property type="evidence" value="ECO:0007669"/>
    <property type="project" value="UniProtKB-KW"/>
</dbReference>
<dbReference type="InterPro" id="IPR001091">
    <property type="entry name" value="RM_Methyltransferase"/>
</dbReference>
<dbReference type="PRINTS" id="PR00508">
    <property type="entry name" value="S21N4MTFRASE"/>
</dbReference>
<protein>
    <recommendedName>
        <fullName evidence="2">site-specific DNA-methyltransferase (cytosine-N(4)-specific)</fullName>
        <ecNumber evidence="2">2.1.1.113</ecNumber>
    </recommendedName>
</protein>
<evidence type="ECO:0000259" key="9">
    <source>
        <dbReference type="Pfam" id="PF01555"/>
    </source>
</evidence>
<gene>
    <name evidence="11" type="ORF">METZ01_LOCUS190487</name>
</gene>
<dbReference type="InterPro" id="IPR002941">
    <property type="entry name" value="DNA_methylase_N4/N6"/>
</dbReference>
<name>A0A382DJ35_9ZZZZ</name>
<dbReference type="SUPFAM" id="SSF53335">
    <property type="entry name" value="S-adenosyl-L-methionine-dependent methyltransferases"/>
    <property type="match status" value="1"/>
</dbReference>
<dbReference type="Gene3D" id="3.40.50.150">
    <property type="entry name" value="Vaccinia Virus protein VP39"/>
    <property type="match status" value="1"/>
</dbReference>
<keyword evidence="5" id="KW-0949">S-adenosyl-L-methionine</keyword>
<dbReference type="GO" id="GO:0006353">
    <property type="term" value="P:DNA-templated transcription termination"/>
    <property type="evidence" value="ECO:0007669"/>
    <property type="project" value="InterPro"/>
</dbReference>
<dbReference type="GO" id="GO:0015667">
    <property type="term" value="F:site-specific DNA-methyltransferase (cytosine-N4-specific) activity"/>
    <property type="evidence" value="ECO:0007669"/>
    <property type="project" value="UniProtKB-EC"/>
</dbReference>
<dbReference type="PROSITE" id="PS00093">
    <property type="entry name" value="N4_MTASE"/>
    <property type="match status" value="1"/>
</dbReference>
<dbReference type="Pfam" id="PF07498">
    <property type="entry name" value="Rho_N"/>
    <property type="match status" value="1"/>
</dbReference>
<evidence type="ECO:0000256" key="8">
    <source>
        <dbReference type="ARBA" id="ARBA00049120"/>
    </source>
</evidence>
<dbReference type="EMBL" id="UINC01039319">
    <property type="protein sequence ID" value="SVB37633.1"/>
    <property type="molecule type" value="Genomic_DNA"/>
</dbReference>
<accession>A0A382DJ35</accession>
<keyword evidence="4" id="KW-0808">Transferase</keyword>
<keyword evidence="7" id="KW-0238">DNA-binding</keyword>
<dbReference type="GO" id="GO:0008170">
    <property type="term" value="F:N-methyltransferase activity"/>
    <property type="evidence" value="ECO:0007669"/>
    <property type="project" value="InterPro"/>
</dbReference>
<comment type="similarity">
    <text evidence="1">Belongs to the N(4)/N(6)-methyltransferase family. N(4) subfamily.</text>
</comment>
<evidence type="ECO:0000259" key="10">
    <source>
        <dbReference type="Pfam" id="PF07498"/>
    </source>
</evidence>
<evidence type="ECO:0000256" key="5">
    <source>
        <dbReference type="ARBA" id="ARBA00022691"/>
    </source>
</evidence>
<dbReference type="InterPro" id="IPR011112">
    <property type="entry name" value="Rho-like_N"/>
</dbReference>